<evidence type="ECO:0000313" key="2">
    <source>
        <dbReference type="Proteomes" id="UP001642487"/>
    </source>
</evidence>
<proteinExistence type="predicted"/>
<name>A0ABP0YQV4_9ROSI</name>
<organism evidence="1 2">
    <name type="scientific">Citrullus colocynthis</name>
    <name type="common">colocynth</name>
    <dbReference type="NCBI Taxonomy" id="252529"/>
    <lineage>
        <taxon>Eukaryota</taxon>
        <taxon>Viridiplantae</taxon>
        <taxon>Streptophyta</taxon>
        <taxon>Embryophyta</taxon>
        <taxon>Tracheophyta</taxon>
        <taxon>Spermatophyta</taxon>
        <taxon>Magnoliopsida</taxon>
        <taxon>eudicotyledons</taxon>
        <taxon>Gunneridae</taxon>
        <taxon>Pentapetalae</taxon>
        <taxon>rosids</taxon>
        <taxon>fabids</taxon>
        <taxon>Cucurbitales</taxon>
        <taxon>Cucurbitaceae</taxon>
        <taxon>Benincaseae</taxon>
        <taxon>Citrullus</taxon>
    </lineage>
</organism>
<evidence type="ECO:0000313" key="1">
    <source>
        <dbReference type="EMBL" id="CAK9322771.1"/>
    </source>
</evidence>
<gene>
    <name evidence="1" type="ORF">CITCOLO1_LOCUS14934</name>
</gene>
<protein>
    <submittedName>
        <fullName evidence="1">Uncharacterized protein</fullName>
    </submittedName>
</protein>
<accession>A0ABP0YQV4</accession>
<sequence>MVGFSSSRLLYIHSFCYSLRKKIPINLPHFKKYSYSFKDDNIFSLTYPLKYWEKIECEMIWSQFLLQVTTQYFDIRMNLQFDLFFHSNKDCLVAKSCLDILFV</sequence>
<keyword evidence="2" id="KW-1185">Reference proteome</keyword>
<dbReference type="EMBL" id="OZ021739">
    <property type="protein sequence ID" value="CAK9322771.1"/>
    <property type="molecule type" value="Genomic_DNA"/>
</dbReference>
<dbReference type="Proteomes" id="UP001642487">
    <property type="component" value="Chromosome 5"/>
</dbReference>
<reference evidence="1 2" key="1">
    <citation type="submission" date="2024-03" db="EMBL/GenBank/DDBJ databases">
        <authorList>
            <person name="Gkanogiannis A."/>
            <person name="Becerra Lopez-Lavalle L."/>
        </authorList>
    </citation>
    <scope>NUCLEOTIDE SEQUENCE [LARGE SCALE GENOMIC DNA]</scope>
</reference>